<keyword evidence="4" id="KW-1185">Reference proteome</keyword>
<dbReference type="Proteomes" id="UP000836841">
    <property type="component" value="Chromosome 6"/>
</dbReference>
<dbReference type="InterPro" id="IPR000358">
    <property type="entry name" value="RNR_small_fam"/>
</dbReference>
<dbReference type="GO" id="GO:0009263">
    <property type="term" value="P:deoxyribonucleotide biosynthetic process"/>
    <property type="evidence" value="ECO:0007669"/>
    <property type="project" value="InterPro"/>
</dbReference>
<feature type="transmembrane region" description="Helical" evidence="2">
    <location>
        <begin position="50"/>
        <end position="71"/>
    </location>
</feature>
<dbReference type="GO" id="GO:0016491">
    <property type="term" value="F:oxidoreductase activity"/>
    <property type="evidence" value="ECO:0007669"/>
    <property type="project" value="InterPro"/>
</dbReference>
<gene>
    <name evidence="3" type="ORF">TAV2_LOCUS20593</name>
</gene>
<dbReference type="InterPro" id="IPR033909">
    <property type="entry name" value="RNR_small"/>
</dbReference>
<organism evidence="3 4">
    <name type="scientific">Thlaspi arvense</name>
    <name type="common">Field penny-cress</name>
    <dbReference type="NCBI Taxonomy" id="13288"/>
    <lineage>
        <taxon>Eukaryota</taxon>
        <taxon>Viridiplantae</taxon>
        <taxon>Streptophyta</taxon>
        <taxon>Embryophyta</taxon>
        <taxon>Tracheophyta</taxon>
        <taxon>Spermatophyta</taxon>
        <taxon>Magnoliopsida</taxon>
        <taxon>eudicotyledons</taxon>
        <taxon>Gunneridae</taxon>
        <taxon>Pentapetalae</taxon>
        <taxon>rosids</taxon>
        <taxon>malvids</taxon>
        <taxon>Brassicales</taxon>
        <taxon>Brassicaceae</taxon>
        <taxon>Thlaspideae</taxon>
        <taxon>Thlaspi</taxon>
    </lineage>
</organism>
<dbReference type="CDD" id="cd01049">
    <property type="entry name" value="RNRR2"/>
    <property type="match status" value="1"/>
</dbReference>
<evidence type="ECO:0000256" key="2">
    <source>
        <dbReference type="SAM" id="Phobius"/>
    </source>
</evidence>
<dbReference type="Gene3D" id="1.10.620.20">
    <property type="entry name" value="Ribonucleotide Reductase, subunit A"/>
    <property type="match status" value="1"/>
</dbReference>
<dbReference type="InterPro" id="IPR012348">
    <property type="entry name" value="RNR-like"/>
</dbReference>
<evidence type="ECO:0000313" key="3">
    <source>
        <dbReference type="EMBL" id="CAH2070524.1"/>
    </source>
</evidence>
<comment type="similarity">
    <text evidence="1">Belongs to the ribonucleoside diphosphate reductase small chain family.</text>
</comment>
<keyword evidence="2" id="KW-0812">Transmembrane</keyword>
<dbReference type="AlphaFoldDB" id="A0AAU9SR05"/>
<evidence type="ECO:0000313" key="4">
    <source>
        <dbReference type="Proteomes" id="UP000836841"/>
    </source>
</evidence>
<dbReference type="SUPFAM" id="SSF47240">
    <property type="entry name" value="Ferritin-like"/>
    <property type="match status" value="1"/>
</dbReference>
<dbReference type="Pfam" id="PF00268">
    <property type="entry name" value="Ribonuc_red_sm"/>
    <property type="match status" value="1"/>
</dbReference>
<keyword evidence="2" id="KW-0472">Membrane</keyword>
<dbReference type="EMBL" id="OU466862">
    <property type="protein sequence ID" value="CAH2070524.1"/>
    <property type="molecule type" value="Genomic_DNA"/>
</dbReference>
<evidence type="ECO:0000256" key="1">
    <source>
        <dbReference type="ARBA" id="ARBA00009303"/>
    </source>
</evidence>
<sequence>MYSLLLDTYIKDNKERDNLFCAIKTIPCITKKAQCAKTWIDRSQISAERIVVFACIEGIFFSGSFCSIFWLKKRRLMPGLAFSNKLISQDEGIHCNFACLIYTLLRTKLLEERVKAIVCDVIEIEREFVCDALSCVLVGMNRDLMSHYIKFGVDRLLDALRYGKVYDVANPFDWMDLISLEGKTKSFQKRVGVYQKSSVMTKASFSRFAKFKEENIYNNRRLCPLMNSKSTMSKPNHPRIASQPHLHQMEIAYREGK</sequence>
<proteinExistence type="inferred from homology"/>
<protein>
    <submittedName>
        <fullName evidence="3">Uncharacterized protein</fullName>
    </submittedName>
</protein>
<accession>A0AAU9SR05</accession>
<name>A0AAU9SR05_THLAR</name>
<dbReference type="InterPro" id="IPR009078">
    <property type="entry name" value="Ferritin-like_SF"/>
</dbReference>
<dbReference type="PANTHER" id="PTHR23409">
    <property type="entry name" value="RIBONUCLEOSIDE-DIPHOSPHATE REDUCTASE SMALL CHAIN"/>
    <property type="match status" value="1"/>
</dbReference>
<dbReference type="PANTHER" id="PTHR23409:SF18">
    <property type="entry name" value="RIBONUCLEOSIDE-DIPHOSPHATE REDUCTASE SUBUNIT M2"/>
    <property type="match status" value="1"/>
</dbReference>
<keyword evidence="2" id="KW-1133">Transmembrane helix</keyword>
<reference evidence="3 4" key="1">
    <citation type="submission" date="2022-03" db="EMBL/GenBank/DDBJ databases">
        <authorList>
            <person name="Nunn A."/>
            <person name="Chopra R."/>
            <person name="Nunn A."/>
            <person name="Contreras Garrido A."/>
        </authorList>
    </citation>
    <scope>NUCLEOTIDE SEQUENCE [LARGE SCALE GENOMIC DNA]</scope>
</reference>